<name>A0A0G0GN40_9BACT</name>
<evidence type="ECO:0000313" key="2">
    <source>
        <dbReference type="EMBL" id="KKQ27575.1"/>
    </source>
</evidence>
<evidence type="ECO:0000259" key="1">
    <source>
        <dbReference type="PROSITE" id="PS50828"/>
    </source>
</evidence>
<proteinExistence type="predicted"/>
<dbReference type="Gene3D" id="3.30.1370.110">
    <property type="match status" value="1"/>
</dbReference>
<dbReference type="InterPro" id="IPR002625">
    <property type="entry name" value="Smr_dom"/>
</dbReference>
<reference evidence="2 3" key="1">
    <citation type="journal article" date="2015" name="Nature">
        <title>rRNA introns, odd ribosomes, and small enigmatic genomes across a large radiation of phyla.</title>
        <authorList>
            <person name="Brown C.T."/>
            <person name="Hug L.A."/>
            <person name="Thomas B.C."/>
            <person name="Sharon I."/>
            <person name="Castelle C.J."/>
            <person name="Singh A."/>
            <person name="Wilkins M.J."/>
            <person name="Williams K.H."/>
            <person name="Banfield J.F."/>
        </authorList>
    </citation>
    <scope>NUCLEOTIDE SEQUENCE [LARGE SCALE GENOMIC DNA]</scope>
</reference>
<evidence type="ECO:0000313" key="3">
    <source>
        <dbReference type="Proteomes" id="UP000034849"/>
    </source>
</evidence>
<dbReference type="AlphaFoldDB" id="A0A0G0GN40"/>
<dbReference type="Proteomes" id="UP000034849">
    <property type="component" value="Unassembled WGS sequence"/>
</dbReference>
<dbReference type="InterPro" id="IPR036063">
    <property type="entry name" value="Smr_dom_sf"/>
</dbReference>
<dbReference type="SUPFAM" id="SSF160443">
    <property type="entry name" value="SMR domain-like"/>
    <property type="match status" value="1"/>
</dbReference>
<dbReference type="PROSITE" id="PS50828">
    <property type="entry name" value="SMR"/>
    <property type="match status" value="1"/>
</dbReference>
<dbReference type="Pfam" id="PF01713">
    <property type="entry name" value="Smr"/>
    <property type="match status" value="1"/>
</dbReference>
<dbReference type="EMBL" id="LBSX01000008">
    <property type="protein sequence ID" value="KKQ27575.1"/>
    <property type="molecule type" value="Genomic_DNA"/>
</dbReference>
<feature type="domain" description="Smr" evidence="1">
    <location>
        <begin position="47"/>
        <end position="115"/>
    </location>
</feature>
<gene>
    <name evidence="2" type="ORF">US42_C0008G0086</name>
</gene>
<accession>A0A0G0GN40</accession>
<organism evidence="2 3">
    <name type="scientific">Candidatus Magasanikbacteria bacterium GW2011_GWC2_37_14</name>
    <dbReference type="NCBI Taxonomy" id="1619046"/>
    <lineage>
        <taxon>Bacteria</taxon>
        <taxon>Candidatus Magasanikiibacteriota</taxon>
    </lineage>
</organism>
<sequence>MAELVYALALEACSRKGLRVRVSPPAHMNNLEAKIFAAELGAEMPELDLHGFYPNEALEKLEVFLFKNSQNKEQMVRVIYGFGTGKLANEVLNYLKKHTLVEAVIEKEGSCIVVL</sequence>
<dbReference type="STRING" id="1619046.US42_C0008G0086"/>
<protein>
    <recommendedName>
        <fullName evidence="1">Smr domain-containing protein</fullName>
    </recommendedName>
</protein>
<comment type="caution">
    <text evidence="2">The sequence shown here is derived from an EMBL/GenBank/DDBJ whole genome shotgun (WGS) entry which is preliminary data.</text>
</comment>